<dbReference type="PANTHER" id="PTHR10314">
    <property type="entry name" value="CYSTATHIONINE BETA-SYNTHASE"/>
    <property type="match status" value="1"/>
</dbReference>
<feature type="domain" description="Tryptophan synthase beta chain-like PALP" evidence="4">
    <location>
        <begin position="6"/>
        <end position="160"/>
    </location>
</feature>
<dbReference type="GO" id="GO:0006534">
    <property type="term" value="P:cysteine metabolic process"/>
    <property type="evidence" value="ECO:0007669"/>
    <property type="project" value="UniProtKB-ARBA"/>
</dbReference>
<dbReference type="FunFam" id="3.40.50.1100:FF:000118">
    <property type="entry name" value="Related to CYS4-cystathionine beta-synthase"/>
    <property type="match status" value="1"/>
</dbReference>
<evidence type="ECO:0000259" key="4">
    <source>
        <dbReference type="Pfam" id="PF00291"/>
    </source>
</evidence>
<reference evidence="5" key="1">
    <citation type="submission" date="2021-01" db="EMBL/GenBank/DDBJ databases">
        <authorList>
            <person name="Corre E."/>
            <person name="Pelletier E."/>
            <person name="Niang G."/>
            <person name="Scheremetjew M."/>
            <person name="Finn R."/>
            <person name="Kale V."/>
            <person name="Holt S."/>
            <person name="Cochrane G."/>
            <person name="Meng A."/>
            <person name="Brown T."/>
            <person name="Cohen L."/>
        </authorList>
    </citation>
    <scope>NUCLEOTIDE SEQUENCE</scope>
    <source>
        <strain evidence="5">CCMP645</strain>
    </source>
</reference>
<sequence>MRAHERGMAEEIWEQTAGEVDAFVMGAGTGGTIAGVSRVLKRRKPAVRTFLVDPPGSALYHRVKHGVLYCEQQQERTARRNRYDTIMEGVGCDRLTANFEAALIDEAFRVEDAESVAMAHRLLAEEGLFVGGSSAMNCVGVLRAARTLGPDKTIVTVLCDGGSRYVSSIFATDR</sequence>
<dbReference type="GO" id="GO:0044272">
    <property type="term" value="P:sulfur compound biosynthetic process"/>
    <property type="evidence" value="ECO:0007669"/>
    <property type="project" value="UniProtKB-ARBA"/>
</dbReference>
<keyword evidence="3" id="KW-0663">Pyridoxal phosphate</keyword>
<dbReference type="InterPro" id="IPR050214">
    <property type="entry name" value="Cys_Synth/Cystath_Beta-Synth"/>
</dbReference>
<proteinExistence type="inferred from homology"/>
<dbReference type="InterPro" id="IPR001926">
    <property type="entry name" value="TrpB-like_PALP"/>
</dbReference>
<dbReference type="SUPFAM" id="SSF53686">
    <property type="entry name" value="Tryptophan synthase beta subunit-like PLP-dependent enzymes"/>
    <property type="match status" value="1"/>
</dbReference>
<accession>A0A7S4B3C1</accession>
<dbReference type="GO" id="GO:0009069">
    <property type="term" value="P:serine family amino acid metabolic process"/>
    <property type="evidence" value="ECO:0007669"/>
    <property type="project" value="UniProtKB-ARBA"/>
</dbReference>
<protein>
    <recommendedName>
        <fullName evidence="4">Tryptophan synthase beta chain-like PALP domain-containing protein</fullName>
    </recommendedName>
</protein>
<evidence type="ECO:0000313" key="5">
    <source>
        <dbReference type="EMBL" id="CAE0752434.1"/>
    </source>
</evidence>
<gene>
    <name evidence="5" type="ORF">PCAR00345_LOCUS5019</name>
</gene>
<comment type="similarity">
    <text evidence="2">Belongs to the cysteine synthase/cystathionine beta-synthase family.</text>
</comment>
<dbReference type="EMBL" id="HBIZ01008617">
    <property type="protein sequence ID" value="CAE0752434.1"/>
    <property type="molecule type" value="Transcribed_RNA"/>
</dbReference>
<dbReference type="InterPro" id="IPR036052">
    <property type="entry name" value="TrpB-like_PALP_sf"/>
</dbReference>
<comment type="cofactor">
    <cofactor evidence="1">
        <name>pyridoxal 5'-phosphate</name>
        <dbReference type="ChEBI" id="CHEBI:597326"/>
    </cofactor>
</comment>
<dbReference type="Pfam" id="PF00291">
    <property type="entry name" value="PALP"/>
    <property type="match status" value="1"/>
</dbReference>
<name>A0A7S4B3C1_CHRCT</name>
<dbReference type="AlphaFoldDB" id="A0A7S4B3C1"/>
<dbReference type="Gene3D" id="3.40.50.1100">
    <property type="match status" value="1"/>
</dbReference>
<organism evidence="5">
    <name type="scientific">Chrysotila carterae</name>
    <name type="common">Marine alga</name>
    <name type="synonym">Syracosphaera carterae</name>
    <dbReference type="NCBI Taxonomy" id="13221"/>
    <lineage>
        <taxon>Eukaryota</taxon>
        <taxon>Haptista</taxon>
        <taxon>Haptophyta</taxon>
        <taxon>Prymnesiophyceae</taxon>
        <taxon>Isochrysidales</taxon>
        <taxon>Isochrysidaceae</taxon>
        <taxon>Chrysotila</taxon>
    </lineage>
</organism>
<evidence type="ECO:0000256" key="3">
    <source>
        <dbReference type="ARBA" id="ARBA00022898"/>
    </source>
</evidence>
<evidence type="ECO:0000256" key="1">
    <source>
        <dbReference type="ARBA" id="ARBA00001933"/>
    </source>
</evidence>
<evidence type="ECO:0000256" key="2">
    <source>
        <dbReference type="ARBA" id="ARBA00007103"/>
    </source>
</evidence>